<dbReference type="EMBL" id="CAJVQA010059837">
    <property type="protein sequence ID" value="CAG8827971.1"/>
    <property type="molecule type" value="Genomic_DNA"/>
</dbReference>
<evidence type="ECO:0000313" key="3">
    <source>
        <dbReference type="Proteomes" id="UP000789759"/>
    </source>
</evidence>
<name>A0A9N9KI14_9GLOM</name>
<evidence type="ECO:0000313" key="2">
    <source>
        <dbReference type="EMBL" id="CAG8827971.1"/>
    </source>
</evidence>
<feature type="non-terminal residue" evidence="2">
    <location>
        <position position="1"/>
    </location>
</feature>
<keyword evidence="3" id="KW-1185">Reference proteome</keyword>
<organism evidence="2 3">
    <name type="scientific">Cetraspora pellucida</name>
    <dbReference type="NCBI Taxonomy" id="1433469"/>
    <lineage>
        <taxon>Eukaryota</taxon>
        <taxon>Fungi</taxon>
        <taxon>Fungi incertae sedis</taxon>
        <taxon>Mucoromycota</taxon>
        <taxon>Glomeromycotina</taxon>
        <taxon>Glomeromycetes</taxon>
        <taxon>Diversisporales</taxon>
        <taxon>Gigasporaceae</taxon>
        <taxon>Cetraspora</taxon>
    </lineage>
</organism>
<dbReference type="Proteomes" id="UP000789759">
    <property type="component" value="Unassembled WGS sequence"/>
</dbReference>
<gene>
    <name evidence="2" type="ORF">CPELLU_LOCUS20349</name>
</gene>
<protein>
    <submittedName>
        <fullName evidence="2">1979_t:CDS:1</fullName>
    </submittedName>
</protein>
<sequence length="55" mass="6485">ESENDLVFDYEILDENSTNMNEENDKELVLDNIDAEENENIGEEYEEIEADNAWE</sequence>
<proteinExistence type="predicted"/>
<dbReference type="AlphaFoldDB" id="A0A9N9KI14"/>
<feature type="region of interest" description="Disordered" evidence="1">
    <location>
        <begin position="36"/>
        <end position="55"/>
    </location>
</feature>
<evidence type="ECO:0000256" key="1">
    <source>
        <dbReference type="SAM" id="MobiDB-lite"/>
    </source>
</evidence>
<comment type="caution">
    <text evidence="2">The sequence shown here is derived from an EMBL/GenBank/DDBJ whole genome shotgun (WGS) entry which is preliminary data.</text>
</comment>
<reference evidence="2" key="1">
    <citation type="submission" date="2021-06" db="EMBL/GenBank/DDBJ databases">
        <authorList>
            <person name="Kallberg Y."/>
            <person name="Tangrot J."/>
            <person name="Rosling A."/>
        </authorList>
    </citation>
    <scope>NUCLEOTIDE SEQUENCE</scope>
    <source>
        <strain evidence="2">FL966</strain>
    </source>
</reference>
<accession>A0A9N9KI14</accession>